<reference evidence="2" key="1">
    <citation type="submission" date="2017-03" db="EMBL/GenBank/DDBJ databases">
        <title>Phytopthora megakarya and P. palmivora, two closely related causual agents of cacao black pod achieved similar genome size and gene model numbers by different mechanisms.</title>
        <authorList>
            <person name="Ali S."/>
            <person name="Shao J."/>
            <person name="Larry D.J."/>
            <person name="Kronmiller B."/>
            <person name="Shen D."/>
            <person name="Strem M.D."/>
            <person name="Melnick R.L."/>
            <person name="Guiltinan M.J."/>
            <person name="Tyler B.M."/>
            <person name="Meinhardt L.W."/>
            <person name="Bailey B.A."/>
        </authorList>
    </citation>
    <scope>NUCLEOTIDE SEQUENCE [LARGE SCALE GENOMIC DNA]</scope>
    <source>
        <strain evidence="2">zdho120</strain>
    </source>
</reference>
<keyword evidence="2" id="KW-1185">Reference proteome</keyword>
<evidence type="ECO:0000313" key="1">
    <source>
        <dbReference type="EMBL" id="OWZ18984.1"/>
    </source>
</evidence>
<proteinExistence type="predicted"/>
<evidence type="ECO:0008006" key="3">
    <source>
        <dbReference type="Google" id="ProtNLM"/>
    </source>
</evidence>
<organism evidence="1 2">
    <name type="scientific">Phytophthora megakarya</name>
    <dbReference type="NCBI Taxonomy" id="4795"/>
    <lineage>
        <taxon>Eukaryota</taxon>
        <taxon>Sar</taxon>
        <taxon>Stramenopiles</taxon>
        <taxon>Oomycota</taxon>
        <taxon>Peronosporomycetes</taxon>
        <taxon>Peronosporales</taxon>
        <taxon>Peronosporaceae</taxon>
        <taxon>Phytophthora</taxon>
    </lineage>
</organism>
<comment type="caution">
    <text evidence="1">The sequence shown here is derived from an EMBL/GenBank/DDBJ whole genome shotgun (WGS) entry which is preliminary data.</text>
</comment>
<dbReference type="OrthoDB" id="116720at2759"/>
<dbReference type="Proteomes" id="UP000198211">
    <property type="component" value="Unassembled WGS sequence"/>
</dbReference>
<evidence type="ECO:0000313" key="2">
    <source>
        <dbReference type="Proteomes" id="UP000198211"/>
    </source>
</evidence>
<dbReference type="AlphaFoldDB" id="A0A225WN98"/>
<dbReference type="EMBL" id="NBNE01000506">
    <property type="protein sequence ID" value="OWZ18984.1"/>
    <property type="molecule type" value="Genomic_DNA"/>
</dbReference>
<name>A0A225WN98_9STRA</name>
<accession>A0A225WN98</accession>
<protein>
    <recommendedName>
        <fullName evidence="3">Retrotransposon gag domain-containing protein</fullName>
    </recommendedName>
</protein>
<gene>
    <name evidence="1" type="ORF">PHMEG_0006836</name>
</gene>
<sequence length="104" mass="11769">MLYRKEHPTATFEDAGDALIARFRPNLTGQEITARIYTEGKRASETYQEYSDRLLQMADGLVSGIGNTVNVQHSMVHSCDWLDHNVRISSKHMSMGKQVPLQAF</sequence>